<evidence type="ECO:0000313" key="2">
    <source>
        <dbReference type="Proteomes" id="UP000032309"/>
    </source>
</evidence>
<protein>
    <submittedName>
        <fullName evidence="1">DNA-directed RNA polymerase beta subunit</fullName>
    </submittedName>
</protein>
<evidence type="ECO:0000313" key="1">
    <source>
        <dbReference type="EMBL" id="GAN33446.1"/>
    </source>
</evidence>
<keyword evidence="1" id="KW-0804">Transcription</keyword>
<dbReference type="GO" id="GO:0000428">
    <property type="term" value="C:DNA-directed RNA polymerase complex"/>
    <property type="evidence" value="ECO:0007669"/>
    <property type="project" value="UniProtKB-KW"/>
</dbReference>
<comment type="caution">
    <text evidence="1">The sequence shown here is derived from an EMBL/GenBank/DDBJ whole genome shotgun (WGS) entry which is preliminary data.</text>
</comment>
<dbReference type="Proteomes" id="UP000032309">
    <property type="component" value="Unassembled WGS sequence"/>
</dbReference>
<accession>A0ABQ0JXK3</accession>
<dbReference type="EMBL" id="BAFN01000001">
    <property type="protein sequence ID" value="GAN33446.1"/>
    <property type="molecule type" value="Genomic_DNA"/>
</dbReference>
<keyword evidence="2" id="KW-1185">Reference proteome</keyword>
<organism evidence="1 2">
    <name type="scientific">Candidatus Brocadia sinica JPN1</name>
    <dbReference type="NCBI Taxonomy" id="1197129"/>
    <lineage>
        <taxon>Bacteria</taxon>
        <taxon>Pseudomonadati</taxon>
        <taxon>Planctomycetota</taxon>
        <taxon>Candidatus Brocadiia</taxon>
        <taxon>Candidatus Brocadiales</taxon>
        <taxon>Candidatus Brocadiaceae</taxon>
        <taxon>Candidatus Brocadia</taxon>
    </lineage>
</organism>
<name>A0ABQ0JXK3_9BACT</name>
<reference evidence="2" key="1">
    <citation type="journal article" date="2015" name="Genome Announc.">
        <title>Draft Genome Sequence of an Anaerobic Ammonium-Oxidizing Bacterium, "Candidatus Brocadia sinica".</title>
        <authorList>
            <person name="Oshiki M."/>
            <person name="Shinyako-Hata K."/>
            <person name="Satoh H."/>
            <person name="Okabe S."/>
        </authorList>
    </citation>
    <scope>NUCLEOTIDE SEQUENCE [LARGE SCALE GENOMIC DNA]</scope>
    <source>
        <strain evidence="2">JPN1</strain>
    </source>
</reference>
<keyword evidence="1" id="KW-0240">DNA-directed RNA polymerase</keyword>
<proteinExistence type="predicted"/>
<gene>
    <name evidence="1" type="ORF">BROSI_A1968</name>
</gene>
<sequence length="53" mass="6410">MNFRVATEFYIVKKPYFVFNTYRLLKFLQKEIIADSVLFPHDSTEIYEESISK</sequence>